<evidence type="ECO:0000313" key="18">
    <source>
        <dbReference type="Proteomes" id="UP001164459"/>
    </source>
</evidence>
<proteinExistence type="predicted"/>
<dbReference type="InterPro" id="IPR000700">
    <property type="entry name" value="PAS-assoc_C"/>
</dbReference>
<dbReference type="Proteomes" id="UP001164459">
    <property type="component" value="Chromosome"/>
</dbReference>
<feature type="domain" description="PAC" evidence="16">
    <location>
        <begin position="372"/>
        <end position="424"/>
    </location>
</feature>
<dbReference type="InterPro" id="IPR000014">
    <property type="entry name" value="PAS"/>
</dbReference>
<evidence type="ECO:0000256" key="9">
    <source>
        <dbReference type="ARBA" id="ARBA00022840"/>
    </source>
</evidence>
<feature type="transmembrane region" description="Helical" evidence="13">
    <location>
        <begin position="234"/>
        <end position="253"/>
    </location>
</feature>
<dbReference type="CDD" id="cd00082">
    <property type="entry name" value="HisKA"/>
    <property type="match status" value="1"/>
</dbReference>
<dbReference type="PROSITE" id="PS50113">
    <property type="entry name" value="PAC"/>
    <property type="match status" value="1"/>
</dbReference>
<protein>
    <recommendedName>
        <fullName evidence="3">histidine kinase</fullName>
        <ecNumber evidence="3">2.7.13.3</ecNumber>
    </recommendedName>
</protein>
<dbReference type="SMART" id="SM00388">
    <property type="entry name" value="HisKA"/>
    <property type="match status" value="1"/>
</dbReference>
<evidence type="ECO:0000259" key="15">
    <source>
        <dbReference type="PROSITE" id="PS50112"/>
    </source>
</evidence>
<evidence type="ECO:0000256" key="13">
    <source>
        <dbReference type="SAM" id="Phobius"/>
    </source>
</evidence>
<dbReference type="PANTHER" id="PTHR42878:SF7">
    <property type="entry name" value="SENSOR HISTIDINE KINASE GLRK"/>
    <property type="match status" value="1"/>
</dbReference>
<comment type="catalytic activity">
    <reaction evidence="1">
        <text>ATP + protein L-histidine = ADP + protein N-phospho-L-histidine.</text>
        <dbReference type="EC" id="2.7.13.3"/>
    </reaction>
</comment>
<dbReference type="InterPro" id="IPR036890">
    <property type="entry name" value="HATPase_C_sf"/>
</dbReference>
<reference evidence="17" key="1">
    <citation type="submission" date="2022-11" db="EMBL/GenBank/DDBJ databases">
        <title>Minimal conservation of predation-associated metabolite biosynthetic gene clusters underscores biosynthetic potential of Myxococcota including descriptions for ten novel species: Archangium lansinium sp. nov., Myxococcus landrumus sp. nov., Nannocystis bai.</title>
        <authorList>
            <person name="Ahearne A."/>
            <person name="Stevens C."/>
            <person name="Dowd S."/>
        </authorList>
    </citation>
    <scope>NUCLEOTIDE SEQUENCE</scope>
    <source>
        <strain evidence="17">Fl3</strain>
    </source>
</reference>
<dbReference type="EC" id="2.7.13.3" evidence="3"/>
<dbReference type="Gene3D" id="3.30.565.10">
    <property type="entry name" value="Histidine kinase-like ATPase, C-terminal domain"/>
    <property type="match status" value="1"/>
</dbReference>
<evidence type="ECO:0000313" key="17">
    <source>
        <dbReference type="EMBL" id="WAS92592.1"/>
    </source>
</evidence>
<evidence type="ECO:0000256" key="3">
    <source>
        <dbReference type="ARBA" id="ARBA00012438"/>
    </source>
</evidence>
<feature type="domain" description="Histidine kinase" evidence="14">
    <location>
        <begin position="671"/>
        <end position="884"/>
    </location>
</feature>
<dbReference type="SUPFAM" id="SSF55874">
    <property type="entry name" value="ATPase domain of HSP90 chaperone/DNA topoisomerase II/histidine kinase"/>
    <property type="match status" value="1"/>
</dbReference>
<dbReference type="PRINTS" id="PR00344">
    <property type="entry name" value="BCTRLSENSOR"/>
</dbReference>
<dbReference type="SMART" id="SM00387">
    <property type="entry name" value="HATPase_c"/>
    <property type="match status" value="1"/>
</dbReference>
<dbReference type="Gene3D" id="3.30.450.20">
    <property type="entry name" value="PAS domain"/>
    <property type="match status" value="3"/>
</dbReference>
<dbReference type="NCBIfam" id="TIGR00229">
    <property type="entry name" value="sensory_box"/>
    <property type="match status" value="2"/>
</dbReference>
<dbReference type="Gene3D" id="1.10.287.130">
    <property type="match status" value="1"/>
</dbReference>
<dbReference type="PANTHER" id="PTHR42878">
    <property type="entry name" value="TWO-COMPONENT HISTIDINE KINASE"/>
    <property type="match status" value="1"/>
</dbReference>
<accession>A0ABY7H018</accession>
<name>A0ABY7H018_9BACT</name>
<keyword evidence="18" id="KW-1185">Reference proteome</keyword>
<evidence type="ECO:0000256" key="10">
    <source>
        <dbReference type="ARBA" id="ARBA00022989"/>
    </source>
</evidence>
<dbReference type="InterPro" id="IPR001610">
    <property type="entry name" value="PAC"/>
</dbReference>
<evidence type="ECO:0000256" key="2">
    <source>
        <dbReference type="ARBA" id="ARBA00004141"/>
    </source>
</evidence>
<sequence>MRAASQPGLAAGSRRLARGLASAAAVLGVLGLLGWASGSAVLQAFIPGRPVMTPNSAVSLILLAAGVLLLTPRVLAPRRRAAGQLCGFVVFAVAGATLGYDVTGVDLRLDSVFSRWDSPTPQPLPYRSAATTALCLTLLGGSLLLFDAAWRRCSRPAEAPVLVAAVVVTAVLTGHAYEAEILFQFSPLSLRGMSLPTALGLALLAASVLLARPERGVVAIVTSTRMGGSMARRLLGPALVGPALLGFVVLAATRGDSPGLSLSHALLATASATIAVGLTLLTAASLNRVDEARAVVTDELRLWRDVVDQADDAILVRTLEGTVIGWNPAAERLFGWRREEIVGRSVLAIVPEDRRAELPLLIESLRRGERVPAYETVRVAKDGTRIEVVLSVAIVRDAGGRTVGMAAIIRDQRERKAAERRYSDLFEHASDGIFVADSSGVIEEVNAAGCRLLGRACAEVVGRSILDFVPAEDATRLVAERDALLGGAVQVGDWELVDAEGVRIPVEASATIRGGRWQVFVRDMRARKAAETALARLYREEALAKAWLQGVLDGMPEAVLLVDADGQLSHNKAARRFIASADGAPGFDLRASDGAAVAWTELPLMRALRLGETCSGRELVAHDAHCGRVPVLVSASPLADAGGRRVGAVSVLRDISVLKEMERLREEWTAIVAHDLRQPLNVISMSTQALARTAAVEPDTTAARALARIRGAIDRLGRMIRDLYDASRIDARRLTLTRAPVDLHDLLVEVAARTCADADRRIRVHVPRSLPPVLADAGRVEQVMENLLANALKYGDPEAEVMVTAEVAGGTVVVSTKNRGPGLTPEQVARLFTRFYRAHVEGRAEGLGLGLYIARGLVEAQGGKIWAESGGHETAFRFSLPIARAGAAAAS</sequence>
<dbReference type="CDD" id="cd00130">
    <property type="entry name" value="PAS"/>
    <property type="match status" value="2"/>
</dbReference>
<dbReference type="InterPro" id="IPR003661">
    <property type="entry name" value="HisK_dim/P_dom"/>
</dbReference>
<dbReference type="PROSITE" id="PS50109">
    <property type="entry name" value="HIS_KIN"/>
    <property type="match status" value="1"/>
</dbReference>
<dbReference type="Pfam" id="PF13426">
    <property type="entry name" value="PAS_9"/>
    <property type="match status" value="1"/>
</dbReference>
<dbReference type="Pfam" id="PF02518">
    <property type="entry name" value="HATPase_c"/>
    <property type="match status" value="1"/>
</dbReference>
<dbReference type="RefSeq" id="WP_269034949.1">
    <property type="nucleotide sequence ID" value="NZ_CP114040.1"/>
</dbReference>
<dbReference type="SMART" id="SM00086">
    <property type="entry name" value="PAC"/>
    <property type="match status" value="3"/>
</dbReference>
<dbReference type="InterPro" id="IPR005467">
    <property type="entry name" value="His_kinase_dom"/>
</dbReference>
<evidence type="ECO:0000256" key="5">
    <source>
        <dbReference type="ARBA" id="ARBA00022679"/>
    </source>
</evidence>
<dbReference type="InterPro" id="IPR013767">
    <property type="entry name" value="PAS_fold"/>
</dbReference>
<comment type="subcellular location">
    <subcellularLocation>
        <location evidence="2">Membrane</location>
        <topology evidence="2">Multi-pass membrane protein</topology>
    </subcellularLocation>
</comment>
<feature type="transmembrane region" description="Helical" evidence="13">
    <location>
        <begin position="197"/>
        <end position="213"/>
    </location>
</feature>
<dbReference type="Pfam" id="PF00989">
    <property type="entry name" value="PAS"/>
    <property type="match status" value="2"/>
</dbReference>
<keyword evidence="9" id="KW-0067">ATP-binding</keyword>
<dbReference type="PROSITE" id="PS50112">
    <property type="entry name" value="PAS"/>
    <property type="match status" value="2"/>
</dbReference>
<evidence type="ECO:0000259" key="14">
    <source>
        <dbReference type="PROSITE" id="PS50109"/>
    </source>
</evidence>
<feature type="transmembrane region" description="Helical" evidence="13">
    <location>
        <begin position="158"/>
        <end position="177"/>
    </location>
</feature>
<evidence type="ECO:0000256" key="8">
    <source>
        <dbReference type="ARBA" id="ARBA00022777"/>
    </source>
</evidence>
<keyword evidence="6 13" id="KW-0812">Transmembrane</keyword>
<feature type="transmembrane region" description="Helical" evidence="13">
    <location>
        <begin position="124"/>
        <end position="146"/>
    </location>
</feature>
<dbReference type="SUPFAM" id="SSF47384">
    <property type="entry name" value="Homodimeric domain of signal transducing histidine kinase"/>
    <property type="match status" value="1"/>
</dbReference>
<gene>
    <name evidence="17" type="ORF">O0S08_40955</name>
</gene>
<evidence type="ECO:0000256" key="6">
    <source>
        <dbReference type="ARBA" id="ARBA00022692"/>
    </source>
</evidence>
<keyword evidence="4" id="KW-0597">Phosphoprotein</keyword>
<dbReference type="SUPFAM" id="SSF55785">
    <property type="entry name" value="PYP-like sensor domain (PAS domain)"/>
    <property type="match status" value="3"/>
</dbReference>
<feature type="domain" description="PAS" evidence="15">
    <location>
        <begin position="418"/>
        <end position="488"/>
    </location>
</feature>
<dbReference type="InterPro" id="IPR035965">
    <property type="entry name" value="PAS-like_dom_sf"/>
</dbReference>
<dbReference type="InterPro" id="IPR004358">
    <property type="entry name" value="Sig_transdc_His_kin-like_C"/>
</dbReference>
<dbReference type="SMART" id="SM00091">
    <property type="entry name" value="PAS"/>
    <property type="match status" value="2"/>
</dbReference>
<keyword evidence="10 13" id="KW-1133">Transmembrane helix</keyword>
<keyword evidence="12 13" id="KW-0472">Membrane</keyword>
<dbReference type="Pfam" id="PF00512">
    <property type="entry name" value="HisKA"/>
    <property type="match status" value="1"/>
</dbReference>
<feature type="transmembrane region" description="Helical" evidence="13">
    <location>
        <begin position="20"/>
        <end position="46"/>
    </location>
</feature>
<dbReference type="EMBL" id="CP114040">
    <property type="protein sequence ID" value="WAS92592.1"/>
    <property type="molecule type" value="Genomic_DNA"/>
</dbReference>
<keyword evidence="11" id="KW-0902">Two-component regulatory system</keyword>
<evidence type="ECO:0000256" key="1">
    <source>
        <dbReference type="ARBA" id="ARBA00000085"/>
    </source>
</evidence>
<feature type="transmembrane region" description="Helical" evidence="13">
    <location>
        <begin position="82"/>
        <end position="100"/>
    </location>
</feature>
<evidence type="ECO:0000256" key="7">
    <source>
        <dbReference type="ARBA" id="ARBA00022741"/>
    </source>
</evidence>
<keyword evidence="5" id="KW-0808">Transferase</keyword>
<feature type="transmembrane region" description="Helical" evidence="13">
    <location>
        <begin position="52"/>
        <end position="70"/>
    </location>
</feature>
<keyword evidence="7" id="KW-0547">Nucleotide-binding</keyword>
<evidence type="ECO:0000256" key="11">
    <source>
        <dbReference type="ARBA" id="ARBA00023012"/>
    </source>
</evidence>
<dbReference type="InterPro" id="IPR036097">
    <property type="entry name" value="HisK_dim/P_sf"/>
</dbReference>
<keyword evidence="8" id="KW-0418">Kinase</keyword>
<feature type="domain" description="PAS" evidence="15">
    <location>
        <begin position="299"/>
        <end position="368"/>
    </location>
</feature>
<evidence type="ECO:0000256" key="4">
    <source>
        <dbReference type="ARBA" id="ARBA00022553"/>
    </source>
</evidence>
<dbReference type="CDD" id="cd00075">
    <property type="entry name" value="HATPase"/>
    <property type="match status" value="1"/>
</dbReference>
<evidence type="ECO:0000256" key="12">
    <source>
        <dbReference type="ARBA" id="ARBA00023136"/>
    </source>
</evidence>
<dbReference type="InterPro" id="IPR003594">
    <property type="entry name" value="HATPase_dom"/>
</dbReference>
<dbReference type="InterPro" id="IPR050351">
    <property type="entry name" value="BphY/WalK/GraS-like"/>
</dbReference>
<evidence type="ECO:0000259" key="16">
    <source>
        <dbReference type="PROSITE" id="PS50113"/>
    </source>
</evidence>
<organism evidence="17 18">
    <name type="scientific">Nannocystis punicea</name>
    <dbReference type="NCBI Taxonomy" id="2995304"/>
    <lineage>
        <taxon>Bacteria</taxon>
        <taxon>Pseudomonadati</taxon>
        <taxon>Myxococcota</taxon>
        <taxon>Polyangia</taxon>
        <taxon>Nannocystales</taxon>
        <taxon>Nannocystaceae</taxon>
        <taxon>Nannocystis</taxon>
    </lineage>
</organism>